<gene>
    <name evidence="2" type="ORF">DFP90_102113</name>
</gene>
<protein>
    <recommendedName>
        <fullName evidence="4">DUF1287 domain-containing protein</fullName>
    </recommendedName>
</protein>
<comment type="caution">
    <text evidence="2">The sequence shown here is derived from an EMBL/GenBank/DDBJ whole genome shotgun (WGS) entry which is preliminary data.</text>
</comment>
<dbReference type="PIRSF" id="PIRSF011444">
    <property type="entry name" value="DUF1287"/>
    <property type="match status" value="1"/>
</dbReference>
<evidence type="ECO:0000313" key="2">
    <source>
        <dbReference type="EMBL" id="RED52095.1"/>
    </source>
</evidence>
<dbReference type="OrthoDB" id="114026at2"/>
<feature type="signal peptide" evidence="1">
    <location>
        <begin position="1"/>
        <end position="22"/>
    </location>
</feature>
<dbReference type="InterPro" id="IPR009706">
    <property type="entry name" value="DUF1287"/>
</dbReference>
<name>A0A3D9HRR9_9PROT</name>
<keyword evidence="3" id="KW-1185">Reference proteome</keyword>
<evidence type="ECO:0000256" key="1">
    <source>
        <dbReference type="SAM" id="SignalP"/>
    </source>
</evidence>
<dbReference type="RefSeq" id="WP_115935652.1">
    <property type="nucleotide sequence ID" value="NZ_QRDW01000002.1"/>
</dbReference>
<sequence length="197" mass="22456">MLYIFFVTLLMLLVNALSPAKADDAFPAALAKAAMDRTDHRVIYDGSYRKIAYPNGDVPDYLGVCSDVVVRSYRALGIDLQERVHEDMSRHFSAYPNFWGLKRPDANIDHRRVPNLRVFFERHGQALTPSRHASDYRPGDIVTWNLRDRGNLPHIGIVSDQHAENGTPLIIHNIGFGPMLENMLFDYRITGHYRYGG</sequence>
<reference evidence="2 3" key="1">
    <citation type="submission" date="2018-07" db="EMBL/GenBank/DDBJ databases">
        <title>Genomic Encyclopedia of Type Strains, Phase III (KMG-III): the genomes of soil and plant-associated and newly described type strains.</title>
        <authorList>
            <person name="Whitman W."/>
        </authorList>
    </citation>
    <scope>NUCLEOTIDE SEQUENCE [LARGE SCALE GENOMIC DNA]</scope>
    <source>
        <strain evidence="2 3">CECT 8488</strain>
    </source>
</reference>
<dbReference type="AlphaFoldDB" id="A0A3D9HRR9"/>
<dbReference type="Pfam" id="PF06940">
    <property type="entry name" value="DUF1287"/>
    <property type="match status" value="1"/>
</dbReference>
<evidence type="ECO:0008006" key="4">
    <source>
        <dbReference type="Google" id="ProtNLM"/>
    </source>
</evidence>
<dbReference type="EMBL" id="QRDW01000002">
    <property type="protein sequence ID" value="RED52095.1"/>
    <property type="molecule type" value="Genomic_DNA"/>
</dbReference>
<dbReference type="Proteomes" id="UP000256845">
    <property type="component" value="Unassembled WGS sequence"/>
</dbReference>
<keyword evidence="1" id="KW-0732">Signal</keyword>
<evidence type="ECO:0000313" key="3">
    <source>
        <dbReference type="Proteomes" id="UP000256845"/>
    </source>
</evidence>
<proteinExistence type="predicted"/>
<accession>A0A3D9HRR9</accession>
<feature type="chain" id="PRO_5017635445" description="DUF1287 domain-containing protein" evidence="1">
    <location>
        <begin position="23"/>
        <end position="197"/>
    </location>
</feature>
<organism evidence="2 3">
    <name type="scientific">Aestuariispira insulae</name>
    <dbReference type="NCBI Taxonomy" id="1461337"/>
    <lineage>
        <taxon>Bacteria</taxon>
        <taxon>Pseudomonadati</taxon>
        <taxon>Pseudomonadota</taxon>
        <taxon>Alphaproteobacteria</taxon>
        <taxon>Rhodospirillales</taxon>
        <taxon>Kiloniellaceae</taxon>
        <taxon>Aestuariispira</taxon>
    </lineage>
</organism>